<dbReference type="InterPro" id="IPR001296">
    <property type="entry name" value="Glyco_trans_1"/>
</dbReference>
<dbReference type="AlphaFoldDB" id="A0A1I6JSK7"/>
<sequence>MNGKLKIGFLLSIITERGGIGRVTSIISNELNFNPNFDIHIISYAKKKQNSYDWNHELPYHYLLEDQIPMKKGIFNASKKLRKIITDNEIDILISCGAIVGPLGVLATLFKNTKLIYWSHSSFKGTSNKQFRMFNEHFTAYFADCLISLTKTDELNYKKETRAKNIVQIYNPIDKSLQQNNITYNTESKKIISVGRLTAQKNFETLIDVADIVLNKHHDFTWDIYGSGEEEEMLKNKIEEKKLIGRVNLMGQSSNLYKLYEDYAMMVMTSRYEGFPMSLIEGLACKLPLVSFDIPTGPNEIIQSEVNGYLIEAFDVNEMAEKISDLIANTNLRTQFSDSNLPLVNSFNLNFIMDKWIQTLNSI</sequence>
<evidence type="ECO:0000259" key="1">
    <source>
        <dbReference type="Pfam" id="PF00534"/>
    </source>
</evidence>
<protein>
    <submittedName>
        <fullName evidence="3">Glycosyltransferase involved in cell wall bisynthesis</fullName>
    </submittedName>
</protein>
<dbReference type="STRING" id="440514.SAMN04488010_2959"/>
<proteinExistence type="predicted"/>
<dbReference type="Gene3D" id="3.40.50.2000">
    <property type="entry name" value="Glycogen Phosphorylase B"/>
    <property type="match status" value="2"/>
</dbReference>
<feature type="domain" description="Glycosyltransferase subfamily 4-like N-terminal" evidence="2">
    <location>
        <begin position="18"/>
        <end position="175"/>
    </location>
</feature>
<keyword evidence="4" id="KW-1185">Reference proteome</keyword>
<dbReference type="EMBL" id="FOYX01000003">
    <property type="protein sequence ID" value="SFR81966.1"/>
    <property type="molecule type" value="Genomic_DNA"/>
</dbReference>
<dbReference type="GO" id="GO:0016757">
    <property type="term" value="F:glycosyltransferase activity"/>
    <property type="evidence" value="ECO:0007669"/>
    <property type="project" value="InterPro"/>
</dbReference>
<dbReference type="RefSeq" id="WP_091904023.1">
    <property type="nucleotide sequence ID" value="NZ_FOYX01000003.1"/>
</dbReference>
<dbReference type="Proteomes" id="UP000199462">
    <property type="component" value="Unassembled WGS sequence"/>
</dbReference>
<evidence type="ECO:0000259" key="2">
    <source>
        <dbReference type="Pfam" id="PF13439"/>
    </source>
</evidence>
<evidence type="ECO:0000313" key="3">
    <source>
        <dbReference type="EMBL" id="SFR81966.1"/>
    </source>
</evidence>
<name>A0A1I6JSK7_9FLAO</name>
<dbReference type="Pfam" id="PF00534">
    <property type="entry name" value="Glycos_transf_1"/>
    <property type="match status" value="1"/>
</dbReference>
<feature type="domain" description="Glycosyl transferase family 1" evidence="1">
    <location>
        <begin position="179"/>
        <end position="338"/>
    </location>
</feature>
<dbReference type="CDD" id="cd03820">
    <property type="entry name" value="GT4_AmsD-like"/>
    <property type="match status" value="1"/>
</dbReference>
<accession>A0A1I6JSK7</accession>
<keyword evidence="3" id="KW-0808">Transferase</keyword>
<dbReference type="PANTHER" id="PTHR12526:SF630">
    <property type="entry name" value="GLYCOSYLTRANSFERASE"/>
    <property type="match status" value="1"/>
</dbReference>
<dbReference type="PANTHER" id="PTHR12526">
    <property type="entry name" value="GLYCOSYLTRANSFERASE"/>
    <property type="match status" value="1"/>
</dbReference>
<reference evidence="4" key="1">
    <citation type="submission" date="2016-10" db="EMBL/GenBank/DDBJ databases">
        <authorList>
            <person name="Varghese N."/>
            <person name="Submissions S."/>
        </authorList>
    </citation>
    <scope>NUCLEOTIDE SEQUENCE [LARGE SCALE GENOMIC DNA]</scope>
    <source>
        <strain evidence="4">DSM 19891</strain>
    </source>
</reference>
<organism evidence="3 4">
    <name type="scientific">Maribacter stanieri</name>
    <dbReference type="NCBI Taxonomy" id="440514"/>
    <lineage>
        <taxon>Bacteria</taxon>
        <taxon>Pseudomonadati</taxon>
        <taxon>Bacteroidota</taxon>
        <taxon>Flavobacteriia</taxon>
        <taxon>Flavobacteriales</taxon>
        <taxon>Flavobacteriaceae</taxon>
        <taxon>Maribacter</taxon>
    </lineage>
</organism>
<dbReference type="SUPFAM" id="SSF53756">
    <property type="entry name" value="UDP-Glycosyltransferase/glycogen phosphorylase"/>
    <property type="match status" value="1"/>
</dbReference>
<dbReference type="InterPro" id="IPR028098">
    <property type="entry name" value="Glyco_trans_4-like_N"/>
</dbReference>
<gene>
    <name evidence="3" type="ORF">SAMN04488010_2959</name>
</gene>
<evidence type="ECO:0000313" key="4">
    <source>
        <dbReference type="Proteomes" id="UP000199462"/>
    </source>
</evidence>
<dbReference type="Pfam" id="PF13439">
    <property type="entry name" value="Glyco_transf_4"/>
    <property type="match status" value="1"/>
</dbReference>